<dbReference type="EMBL" id="BAABHK010000009">
    <property type="protein sequence ID" value="GAA4631071.1"/>
    <property type="molecule type" value="Genomic_DNA"/>
</dbReference>
<proteinExistence type="predicted"/>
<comment type="caution">
    <text evidence="2">The sequence shown here is derived from an EMBL/GenBank/DDBJ whole genome shotgun (WGS) entry which is preliminary data.</text>
</comment>
<protein>
    <recommendedName>
        <fullName evidence="4">Aminoglycoside phosphotransferase domain-containing protein</fullName>
    </recommendedName>
</protein>
<evidence type="ECO:0000256" key="1">
    <source>
        <dbReference type="SAM" id="MobiDB-lite"/>
    </source>
</evidence>
<evidence type="ECO:0000313" key="2">
    <source>
        <dbReference type="EMBL" id="GAA4631071.1"/>
    </source>
</evidence>
<keyword evidence="3" id="KW-1185">Reference proteome</keyword>
<reference evidence="3" key="1">
    <citation type="journal article" date="2019" name="Int. J. Syst. Evol. Microbiol.">
        <title>The Global Catalogue of Microorganisms (GCM) 10K type strain sequencing project: providing services to taxonomists for standard genome sequencing and annotation.</title>
        <authorList>
            <consortium name="The Broad Institute Genomics Platform"/>
            <consortium name="The Broad Institute Genome Sequencing Center for Infectious Disease"/>
            <person name="Wu L."/>
            <person name="Ma J."/>
        </authorList>
    </citation>
    <scope>NUCLEOTIDE SEQUENCE [LARGE SCALE GENOMIC DNA]</scope>
    <source>
        <strain evidence="3">JCM 17939</strain>
    </source>
</reference>
<sequence length="466" mass="51312">MLRALVERLWLPEPESSGWPVRVTSGDVPAGHRVVERYAVVPSPERPRFLVPLDGRAVAAGSLTHYNGLRWARLRVPRTVLGTGFRTGLGPLLLRHRLLVCVPEELPPAELGDYLLSAHLQQVLGVPRLALGVGVRPPDPNLKPTLQLFGADGAPVGYAKVGWNDATREMTRREAAAIAAVTEETGSAAGIRVPRLLHHGPWRDYDLTVTAPLPLRIRRYRAEDRPPAVPYDGVFPDQPTPTDLPVFPDQPTPTDLPVFPDQPTPTDLPVSPDQPTPTDLPVSPGQPTPTHLPGPFAARTTKLADAGFWRALRAEAAVLAADAEEPRLAALIGAHCDELEREHGGTPLLVGRWHGDWVPWNMGRHAGDLYVFDWEHSAEEAPVGFDLLHWRFQVALVLRGRPLAEAVAAVRAAADDELSTTPPDHRRLLARLYLLEMFMRTYHLKRLGGGWNPSLHPGMLEVLEER</sequence>
<evidence type="ECO:0000313" key="3">
    <source>
        <dbReference type="Proteomes" id="UP001501442"/>
    </source>
</evidence>
<accession>A0ABP8UGZ5</accession>
<organism evidence="2 3">
    <name type="scientific">Actinoallomurus vinaceus</name>
    <dbReference type="NCBI Taxonomy" id="1080074"/>
    <lineage>
        <taxon>Bacteria</taxon>
        <taxon>Bacillati</taxon>
        <taxon>Actinomycetota</taxon>
        <taxon>Actinomycetes</taxon>
        <taxon>Streptosporangiales</taxon>
        <taxon>Thermomonosporaceae</taxon>
        <taxon>Actinoallomurus</taxon>
    </lineage>
</organism>
<dbReference type="RefSeq" id="WP_345434343.1">
    <property type="nucleotide sequence ID" value="NZ_BAABHK010000009.1"/>
</dbReference>
<name>A0ABP8UGZ5_9ACTN</name>
<dbReference type="Proteomes" id="UP001501442">
    <property type="component" value="Unassembled WGS sequence"/>
</dbReference>
<gene>
    <name evidence="2" type="ORF">GCM10023196_058950</name>
</gene>
<evidence type="ECO:0008006" key="4">
    <source>
        <dbReference type="Google" id="ProtNLM"/>
    </source>
</evidence>
<feature type="region of interest" description="Disordered" evidence="1">
    <location>
        <begin position="226"/>
        <end position="289"/>
    </location>
</feature>